<gene>
    <name evidence="3" type="primary">yaeJ</name>
    <name evidence="3" type="ORF">SMSP2_02219</name>
</gene>
<accession>A0A1Q2MGN1</accession>
<dbReference type="GO" id="GO:0003747">
    <property type="term" value="F:translation release factor activity"/>
    <property type="evidence" value="ECO:0007669"/>
    <property type="project" value="InterPro"/>
</dbReference>
<dbReference type="EMBL" id="CP019646">
    <property type="protein sequence ID" value="AQQ71840.1"/>
    <property type="molecule type" value="Genomic_DNA"/>
</dbReference>
<evidence type="ECO:0000259" key="2">
    <source>
        <dbReference type="Pfam" id="PF00472"/>
    </source>
</evidence>
<proteinExistence type="predicted"/>
<evidence type="ECO:0000313" key="4">
    <source>
        <dbReference type="Proteomes" id="UP000188181"/>
    </source>
</evidence>
<dbReference type="Proteomes" id="UP000188181">
    <property type="component" value="Chromosome"/>
</dbReference>
<dbReference type="KEGG" id="pbas:SMSP2_02219"/>
<dbReference type="AlphaFoldDB" id="A0A1Q2MGN1"/>
<organism evidence="3 4">
    <name type="scientific">Limihaloglobus sulfuriphilus</name>
    <dbReference type="NCBI Taxonomy" id="1851148"/>
    <lineage>
        <taxon>Bacteria</taxon>
        <taxon>Pseudomonadati</taxon>
        <taxon>Planctomycetota</taxon>
        <taxon>Phycisphaerae</taxon>
        <taxon>Sedimentisphaerales</taxon>
        <taxon>Sedimentisphaeraceae</taxon>
        <taxon>Limihaloglobus</taxon>
    </lineage>
</organism>
<feature type="domain" description="Prokaryotic-type class I peptide chain release factors" evidence="2">
    <location>
        <begin position="8"/>
        <end position="133"/>
    </location>
</feature>
<dbReference type="SUPFAM" id="SSF110916">
    <property type="entry name" value="Peptidyl-tRNA hydrolase domain-like"/>
    <property type="match status" value="1"/>
</dbReference>
<dbReference type="OrthoDB" id="9815709at2"/>
<feature type="compositionally biased region" description="Basic and acidic residues" evidence="1">
    <location>
        <begin position="125"/>
        <end position="138"/>
    </location>
</feature>
<feature type="compositionally biased region" description="Basic residues" evidence="1">
    <location>
        <begin position="106"/>
        <end position="124"/>
    </location>
</feature>
<keyword evidence="3" id="KW-0378">Hydrolase</keyword>
<dbReference type="NCBIfam" id="NF006718">
    <property type="entry name" value="PRK09256.1"/>
    <property type="match status" value="1"/>
</dbReference>
<dbReference type="EC" id="3.1.1.29" evidence="3"/>
<sequence>MIQINGKTSIEESELRFAYSRSSGPGGQNVNKLNTRVELFFDVAASASLGDAQKRQIRGRLANRIDKDGVLRIVSQRYRTQKGNQIDAVEKFRELIRSALVRQRRRIPTKVPRRAKEKRLKRKNIKSEKKQLRRDVIE</sequence>
<dbReference type="GO" id="GO:0004045">
    <property type="term" value="F:peptidyl-tRNA hydrolase activity"/>
    <property type="evidence" value="ECO:0007669"/>
    <property type="project" value="UniProtKB-EC"/>
</dbReference>
<keyword evidence="4" id="KW-1185">Reference proteome</keyword>
<reference evidence="4" key="1">
    <citation type="submission" date="2017-02" db="EMBL/GenBank/DDBJ databases">
        <title>Comparative genomics and description of representatives of a novel lineage of planctomycetes thriving in anoxic sediments.</title>
        <authorList>
            <person name="Spring S."/>
            <person name="Bunk B."/>
            <person name="Sproer C."/>
        </authorList>
    </citation>
    <scope>NUCLEOTIDE SEQUENCE [LARGE SCALE GENOMIC DNA]</scope>
    <source>
        <strain evidence="4">SM-Chi-D1</strain>
    </source>
</reference>
<dbReference type="PANTHER" id="PTHR47814">
    <property type="entry name" value="PEPTIDYL-TRNA HYDROLASE ARFB"/>
    <property type="match status" value="1"/>
</dbReference>
<dbReference type="GO" id="GO:0043022">
    <property type="term" value="F:ribosome binding"/>
    <property type="evidence" value="ECO:0007669"/>
    <property type="project" value="TreeGrafter"/>
</dbReference>
<dbReference type="InterPro" id="IPR000352">
    <property type="entry name" value="Pep_chain_release_fac_I"/>
</dbReference>
<dbReference type="RefSeq" id="WP_146684001.1">
    <property type="nucleotide sequence ID" value="NZ_CP019646.1"/>
</dbReference>
<dbReference type="Gene3D" id="3.30.160.20">
    <property type="match status" value="1"/>
</dbReference>
<feature type="region of interest" description="Disordered" evidence="1">
    <location>
        <begin position="106"/>
        <end position="138"/>
    </location>
</feature>
<dbReference type="GO" id="GO:0072344">
    <property type="term" value="P:rescue of stalled ribosome"/>
    <property type="evidence" value="ECO:0007669"/>
    <property type="project" value="TreeGrafter"/>
</dbReference>
<name>A0A1Q2MGN1_9BACT</name>
<evidence type="ECO:0000256" key="1">
    <source>
        <dbReference type="SAM" id="MobiDB-lite"/>
    </source>
</evidence>
<dbReference type="STRING" id="1851148.SMSP2_02219"/>
<evidence type="ECO:0000313" key="3">
    <source>
        <dbReference type="EMBL" id="AQQ71840.1"/>
    </source>
</evidence>
<dbReference type="Pfam" id="PF00472">
    <property type="entry name" value="RF-1"/>
    <property type="match status" value="1"/>
</dbReference>
<protein>
    <submittedName>
        <fullName evidence="3">Peptidyl-tRNA hydrolase YaeJ</fullName>
        <ecNumber evidence="3">3.1.1.29</ecNumber>
    </submittedName>
</protein>
<dbReference type="PANTHER" id="PTHR47814:SF1">
    <property type="entry name" value="PEPTIDYL-TRNA HYDROLASE ARFB"/>
    <property type="match status" value="1"/>
</dbReference>